<dbReference type="Gene3D" id="2.60.40.10">
    <property type="entry name" value="Immunoglobulins"/>
    <property type="match status" value="1"/>
</dbReference>
<comment type="caution">
    <text evidence="3">The sequence shown here is derived from an EMBL/GenBank/DDBJ whole genome shotgun (WGS) entry which is preliminary data.</text>
</comment>
<evidence type="ECO:0000259" key="2">
    <source>
        <dbReference type="PROSITE" id="PS50853"/>
    </source>
</evidence>
<dbReference type="Pfam" id="PF00041">
    <property type="entry name" value="fn3"/>
    <property type="match status" value="1"/>
</dbReference>
<gene>
    <name evidence="3" type="ORF">IEN85_20465</name>
</gene>
<keyword evidence="1" id="KW-0732">Signal</keyword>
<dbReference type="InterPro" id="IPR013783">
    <property type="entry name" value="Ig-like_fold"/>
</dbReference>
<evidence type="ECO:0000313" key="4">
    <source>
        <dbReference type="Proteomes" id="UP000622317"/>
    </source>
</evidence>
<dbReference type="InterPro" id="IPR003961">
    <property type="entry name" value="FN3_dom"/>
</dbReference>
<dbReference type="SUPFAM" id="SSF49265">
    <property type="entry name" value="Fibronectin type III"/>
    <property type="match status" value="1"/>
</dbReference>
<proteinExistence type="predicted"/>
<sequence>MLLLLLGALTAITTPSWASASLSWKDNSDNEDGFHIERSENGSPFRRIASLPRDTTSFKDTDTVSGVEYRYRVQAYNAFGVSGYTNTSRFELPVLISYEEWISSFLANQTASSSPPPPEPQMSAEIRVTGTTSALLSSIEGEPSSSLNGAQISNLLCYVHGINPYSPDFTLLATPSTRLLDGIETHTIERAVFKYSTGIETVLQGSADMQHWFDLPLRKRITSETDLHRWESIQLPRDEGIRFFRLKLSLASRHSF</sequence>
<feature type="chain" id="PRO_5037150783" evidence="1">
    <location>
        <begin position="21"/>
        <end position="256"/>
    </location>
</feature>
<dbReference type="EMBL" id="JACYFG010000051">
    <property type="protein sequence ID" value="MBD5781886.1"/>
    <property type="molecule type" value="Genomic_DNA"/>
</dbReference>
<dbReference type="InterPro" id="IPR036116">
    <property type="entry name" value="FN3_sf"/>
</dbReference>
<dbReference type="CDD" id="cd00063">
    <property type="entry name" value="FN3"/>
    <property type="match status" value="1"/>
</dbReference>
<dbReference type="Proteomes" id="UP000622317">
    <property type="component" value="Unassembled WGS sequence"/>
</dbReference>
<protein>
    <submittedName>
        <fullName evidence="3">Fibronectin type III domain-containing protein</fullName>
    </submittedName>
</protein>
<dbReference type="PROSITE" id="PS50853">
    <property type="entry name" value="FN3"/>
    <property type="match status" value="1"/>
</dbReference>
<reference evidence="3" key="1">
    <citation type="submission" date="2020-09" db="EMBL/GenBank/DDBJ databases">
        <title>Pelagicoccus enzymogenes sp. nov. with an EPS production, isolated from marine sediment.</title>
        <authorList>
            <person name="Feng X."/>
        </authorList>
    </citation>
    <scope>NUCLEOTIDE SEQUENCE</scope>
    <source>
        <strain evidence="3">NFK12</strain>
    </source>
</reference>
<accession>A0A927FCL2</accession>
<feature type="domain" description="Fibronectin type-III" evidence="2">
    <location>
        <begin position="5"/>
        <end position="95"/>
    </location>
</feature>
<evidence type="ECO:0000313" key="3">
    <source>
        <dbReference type="EMBL" id="MBD5781886.1"/>
    </source>
</evidence>
<dbReference type="AlphaFoldDB" id="A0A927FCL2"/>
<feature type="signal peptide" evidence="1">
    <location>
        <begin position="1"/>
        <end position="20"/>
    </location>
</feature>
<keyword evidence="4" id="KW-1185">Reference proteome</keyword>
<evidence type="ECO:0000256" key="1">
    <source>
        <dbReference type="SAM" id="SignalP"/>
    </source>
</evidence>
<organism evidence="3 4">
    <name type="scientific">Pelagicoccus enzymogenes</name>
    <dbReference type="NCBI Taxonomy" id="2773457"/>
    <lineage>
        <taxon>Bacteria</taxon>
        <taxon>Pseudomonadati</taxon>
        <taxon>Verrucomicrobiota</taxon>
        <taxon>Opitutia</taxon>
        <taxon>Puniceicoccales</taxon>
        <taxon>Pelagicoccaceae</taxon>
        <taxon>Pelagicoccus</taxon>
    </lineage>
</organism>
<name>A0A927FCL2_9BACT</name>